<organism evidence="1 2">
    <name type="scientific">Rubritalea tangerina</name>
    <dbReference type="NCBI Taxonomy" id="430798"/>
    <lineage>
        <taxon>Bacteria</taxon>
        <taxon>Pseudomonadati</taxon>
        <taxon>Verrucomicrobiota</taxon>
        <taxon>Verrucomicrobiia</taxon>
        <taxon>Verrucomicrobiales</taxon>
        <taxon>Rubritaleaceae</taxon>
        <taxon>Rubritalea</taxon>
    </lineage>
</organism>
<evidence type="ECO:0000313" key="1">
    <source>
        <dbReference type="EMBL" id="MFD2160364.1"/>
    </source>
</evidence>
<name>A0ABW4ZER2_9BACT</name>
<reference evidence="2" key="1">
    <citation type="journal article" date="2019" name="Int. J. Syst. Evol. Microbiol.">
        <title>The Global Catalogue of Microorganisms (GCM) 10K type strain sequencing project: providing services to taxonomists for standard genome sequencing and annotation.</title>
        <authorList>
            <consortium name="The Broad Institute Genomics Platform"/>
            <consortium name="The Broad Institute Genome Sequencing Center for Infectious Disease"/>
            <person name="Wu L."/>
            <person name="Ma J."/>
        </authorList>
    </citation>
    <scope>NUCLEOTIDE SEQUENCE [LARGE SCALE GENOMIC DNA]</scope>
    <source>
        <strain evidence="2">CCUG 57942</strain>
    </source>
</reference>
<keyword evidence="2" id="KW-1185">Reference proteome</keyword>
<proteinExistence type="predicted"/>
<dbReference type="EMBL" id="JBHUJB010000077">
    <property type="protein sequence ID" value="MFD2160364.1"/>
    <property type="molecule type" value="Genomic_DNA"/>
</dbReference>
<dbReference type="RefSeq" id="WP_377178736.1">
    <property type="nucleotide sequence ID" value="NZ_JBHUJB010000077.1"/>
</dbReference>
<evidence type="ECO:0000313" key="2">
    <source>
        <dbReference type="Proteomes" id="UP001597389"/>
    </source>
</evidence>
<protein>
    <submittedName>
        <fullName evidence="1">Uncharacterized protein</fullName>
    </submittedName>
</protein>
<accession>A0ABW4ZER2</accession>
<comment type="caution">
    <text evidence="1">The sequence shown here is derived from an EMBL/GenBank/DDBJ whole genome shotgun (WGS) entry which is preliminary data.</text>
</comment>
<gene>
    <name evidence="1" type="ORF">ACFSW8_15785</name>
</gene>
<dbReference type="Proteomes" id="UP001597389">
    <property type="component" value="Unassembled WGS sequence"/>
</dbReference>
<sequence>MARRIRPAWMRTMGSDCGSKLLGRLKALTAILYAEILCRDIVLSAFEGFDGNVTQEVT</sequence>